<gene>
    <name evidence="2" type="ORF">LTRI10_LOCUS44716</name>
</gene>
<sequence>MAATTTTSSSPAAEETAAREWAWLPCNVLDSVLSHLISLQDYLRFTSVCQPWNSTAQAQIRRRIATSQNQPPLLLVPTQNRSCRRRILYSVTANKLLINHTLQIPYHRRCCGSSHGWLAFLGKDYFVTLYNPFTKARIFLPQILPSPDCIKTSADRAKYDRRQEIDPIGRPFHIPRRRFHRRRCSRRVWNSGRDGSRGERMEAR</sequence>
<accession>A0AAV2G5K3</accession>
<dbReference type="EMBL" id="OZ034821">
    <property type="protein sequence ID" value="CAL1404900.1"/>
    <property type="molecule type" value="Genomic_DNA"/>
</dbReference>
<evidence type="ECO:0000259" key="1">
    <source>
        <dbReference type="Pfam" id="PF03478"/>
    </source>
</evidence>
<proteinExistence type="predicted"/>
<dbReference type="PANTHER" id="PTHR44259:SF93">
    <property type="entry name" value="PROTEIN, PUTATIVE (DUF295)-RELATED"/>
    <property type="match status" value="1"/>
</dbReference>
<dbReference type="Proteomes" id="UP001497516">
    <property type="component" value="Chromosome 8"/>
</dbReference>
<reference evidence="2 3" key="1">
    <citation type="submission" date="2024-04" db="EMBL/GenBank/DDBJ databases">
        <authorList>
            <person name="Fracassetti M."/>
        </authorList>
    </citation>
    <scope>NUCLEOTIDE SEQUENCE [LARGE SCALE GENOMIC DNA]</scope>
</reference>
<dbReference type="AlphaFoldDB" id="A0AAV2G5K3"/>
<organism evidence="2 3">
    <name type="scientific">Linum trigynum</name>
    <dbReference type="NCBI Taxonomy" id="586398"/>
    <lineage>
        <taxon>Eukaryota</taxon>
        <taxon>Viridiplantae</taxon>
        <taxon>Streptophyta</taxon>
        <taxon>Embryophyta</taxon>
        <taxon>Tracheophyta</taxon>
        <taxon>Spermatophyta</taxon>
        <taxon>Magnoliopsida</taxon>
        <taxon>eudicotyledons</taxon>
        <taxon>Gunneridae</taxon>
        <taxon>Pentapetalae</taxon>
        <taxon>rosids</taxon>
        <taxon>fabids</taxon>
        <taxon>Malpighiales</taxon>
        <taxon>Linaceae</taxon>
        <taxon>Linum</taxon>
    </lineage>
</organism>
<keyword evidence="3" id="KW-1185">Reference proteome</keyword>
<feature type="domain" description="KIB1-4 beta-propeller" evidence="1">
    <location>
        <begin position="100"/>
        <end position="144"/>
    </location>
</feature>
<dbReference type="InterPro" id="IPR050942">
    <property type="entry name" value="F-box_BR-signaling"/>
</dbReference>
<name>A0AAV2G5K3_9ROSI</name>
<dbReference type="PANTHER" id="PTHR44259">
    <property type="entry name" value="OS07G0183000 PROTEIN-RELATED"/>
    <property type="match status" value="1"/>
</dbReference>
<dbReference type="InterPro" id="IPR005174">
    <property type="entry name" value="KIB1-4_b-propeller"/>
</dbReference>
<dbReference type="InterPro" id="IPR036047">
    <property type="entry name" value="F-box-like_dom_sf"/>
</dbReference>
<dbReference type="Pfam" id="PF03478">
    <property type="entry name" value="Beta-prop_KIB1-4"/>
    <property type="match status" value="1"/>
</dbReference>
<evidence type="ECO:0000313" key="3">
    <source>
        <dbReference type="Proteomes" id="UP001497516"/>
    </source>
</evidence>
<protein>
    <recommendedName>
        <fullName evidence="1">KIB1-4 beta-propeller domain-containing protein</fullName>
    </recommendedName>
</protein>
<dbReference type="SUPFAM" id="SSF81383">
    <property type="entry name" value="F-box domain"/>
    <property type="match status" value="1"/>
</dbReference>
<evidence type="ECO:0000313" key="2">
    <source>
        <dbReference type="EMBL" id="CAL1404900.1"/>
    </source>
</evidence>